<dbReference type="PANTHER" id="PTHR43689:SF8">
    <property type="entry name" value="ALPHA_BETA-HYDROLASES SUPERFAMILY PROTEIN"/>
    <property type="match status" value="1"/>
</dbReference>
<dbReference type="InterPro" id="IPR000073">
    <property type="entry name" value="AB_hydrolase_1"/>
</dbReference>
<reference evidence="3" key="1">
    <citation type="submission" date="2016-10" db="EMBL/GenBank/DDBJ databases">
        <authorList>
            <person name="Varghese N."/>
            <person name="Submissions S."/>
        </authorList>
    </citation>
    <scope>NUCLEOTIDE SEQUENCE [LARGE SCALE GENOMIC DNA]</scope>
    <source>
        <strain evidence="3">IBRC-M 10761</strain>
    </source>
</reference>
<dbReference type="AlphaFoldDB" id="A0A1H6W6W4"/>
<dbReference type="PANTHER" id="PTHR43689">
    <property type="entry name" value="HYDROLASE"/>
    <property type="match status" value="1"/>
</dbReference>
<dbReference type="Pfam" id="PF12697">
    <property type="entry name" value="Abhydrolase_6"/>
    <property type="match status" value="1"/>
</dbReference>
<proteinExistence type="predicted"/>
<sequence>MRKPRVRLAGFVIALLGICTGCFSFRESDRTLHRTMAKEGLAYEIHYDPSDSLRWLWYKQEKPEAPVLLFIHGAPGSSSSFLSYLKNERLREAYSLLVVDRPGYGYSEYGSYRPIPKQYQAIQRILELSGITDNVVTIGHSFGGTISGYIAIHNPDWLAGTVMIAPAIDPEQEKYLWFGKLALYPATRWMAPRSLRVAADEKYSHEEELHTFINDWHRIHKPVLHIHGDADGLVPYGNVTFSQKKIPSEWLEVKTIENKGHLIPFTERETMIDEIIRFVSTLDTIQTP</sequence>
<accession>A0A1H6W6W4</accession>
<gene>
    <name evidence="2" type="ORF">SAMN05192553_102426</name>
</gene>
<dbReference type="InterPro" id="IPR029058">
    <property type="entry name" value="AB_hydrolase_fold"/>
</dbReference>
<dbReference type="STRING" id="1416801.SAMN05192553_102426"/>
<keyword evidence="3" id="KW-1185">Reference proteome</keyword>
<dbReference type="RefSeq" id="WP_092171312.1">
    <property type="nucleotide sequence ID" value="NZ_FNZH01000002.1"/>
</dbReference>
<dbReference type="Proteomes" id="UP000199403">
    <property type="component" value="Unassembled WGS sequence"/>
</dbReference>
<dbReference type="EMBL" id="FNZH01000002">
    <property type="protein sequence ID" value="SEJ10974.1"/>
    <property type="molecule type" value="Genomic_DNA"/>
</dbReference>
<feature type="domain" description="AB hydrolase-1" evidence="1">
    <location>
        <begin position="68"/>
        <end position="268"/>
    </location>
</feature>
<dbReference type="Gene3D" id="3.40.50.1820">
    <property type="entry name" value="alpha/beta hydrolase"/>
    <property type="match status" value="1"/>
</dbReference>
<evidence type="ECO:0000313" key="2">
    <source>
        <dbReference type="EMBL" id="SEJ10974.1"/>
    </source>
</evidence>
<protein>
    <submittedName>
        <fullName evidence="2">Pimeloyl-ACP methyl ester carboxylesterase</fullName>
    </submittedName>
</protein>
<organism evidence="2 3">
    <name type="scientific">Cyclobacterium xiamenense</name>
    <dbReference type="NCBI Taxonomy" id="1297121"/>
    <lineage>
        <taxon>Bacteria</taxon>
        <taxon>Pseudomonadati</taxon>
        <taxon>Bacteroidota</taxon>
        <taxon>Cytophagia</taxon>
        <taxon>Cytophagales</taxon>
        <taxon>Cyclobacteriaceae</taxon>
        <taxon>Cyclobacterium</taxon>
    </lineage>
</organism>
<dbReference type="SUPFAM" id="SSF53474">
    <property type="entry name" value="alpha/beta-Hydrolases"/>
    <property type="match status" value="1"/>
</dbReference>
<evidence type="ECO:0000313" key="3">
    <source>
        <dbReference type="Proteomes" id="UP000199403"/>
    </source>
</evidence>
<name>A0A1H6W6W4_9BACT</name>
<dbReference type="OrthoDB" id="9796770at2"/>
<evidence type="ECO:0000259" key="1">
    <source>
        <dbReference type="Pfam" id="PF12697"/>
    </source>
</evidence>
<dbReference type="PRINTS" id="PR00111">
    <property type="entry name" value="ABHYDROLASE"/>
</dbReference>